<dbReference type="SUPFAM" id="SSF50447">
    <property type="entry name" value="Translation proteins"/>
    <property type="match status" value="1"/>
</dbReference>
<reference evidence="6" key="3">
    <citation type="submission" date="2022-06" db="UniProtKB">
        <authorList>
            <consortium name="EnsemblMetazoa"/>
        </authorList>
    </citation>
    <scope>IDENTIFICATION</scope>
</reference>
<feature type="domain" description="Tr-type G" evidence="4">
    <location>
        <begin position="183"/>
        <end position="422"/>
    </location>
</feature>
<gene>
    <name evidence="5" type="ORF">SSS_1597</name>
</gene>
<evidence type="ECO:0000256" key="3">
    <source>
        <dbReference type="ARBA" id="ARBA00023134"/>
    </source>
</evidence>
<dbReference type="InterPro" id="IPR000795">
    <property type="entry name" value="T_Tr_GTP-bd_dom"/>
</dbReference>
<evidence type="ECO:0000256" key="1">
    <source>
        <dbReference type="ARBA" id="ARBA00007249"/>
    </source>
</evidence>
<proteinExistence type="inferred from homology"/>
<dbReference type="InterPro" id="IPR009000">
    <property type="entry name" value="Transl_B-barrel_sf"/>
</dbReference>
<evidence type="ECO:0000259" key="4">
    <source>
        <dbReference type="Pfam" id="PF00009"/>
    </source>
</evidence>
<dbReference type="SUPFAM" id="SSF52540">
    <property type="entry name" value="P-loop containing nucleoside triphosphate hydrolases"/>
    <property type="match status" value="1"/>
</dbReference>
<organism evidence="5">
    <name type="scientific">Sarcoptes scabiei</name>
    <name type="common">Itch mite</name>
    <name type="synonym">Acarus scabiei</name>
    <dbReference type="NCBI Taxonomy" id="52283"/>
    <lineage>
        <taxon>Eukaryota</taxon>
        <taxon>Metazoa</taxon>
        <taxon>Ecdysozoa</taxon>
        <taxon>Arthropoda</taxon>
        <taxon>Chelicerata</taxon>
        <taxon>Arachnida</taxon>
        <taxon>Acari</taxon>
        <taxon>Acariformes</taxon>
        <taxon>Sarcoptiformes</taxon>
        <taxon>Astigmata</taxon>
        <taxon>Psoroptidia</taxon>
        <taxon>Sarcoptoidea</taxon>
        <taxon>Sarcoptidae</taxon>
        <taxon>Sarcoptinae</taxon>
        <taxon>Sarcoptes</taxon>
    </lineage>
</organism>
<comment type="similarity">
    <text evidence="1">Belongs to the TRAFAC class translation factor GTPase superfamily. Classic translation factor GTPase family. EF-Tu/EF-1A subfamily.</text>
</comment>
<evidence type="ECO:0000313" key="7">
    <source>
        <dbReference type="Proteomes" id="UP000070412"/>
    </source>
</evidence>
<evidence type="ECO:0000256" key="2">
    <source>
        <dbReference type="ARBA" id="ARBA00022741"/>
    </source>
</evidence>
<dbReference type="PANTHER" id="PTHR43721">
    <property type="entry name" value="ELONGATION FACTOR TU-RELATED"/>
    <property type="match status" value="1"/>
</dbReference>
<protein>
    <submittedName>
        <fullName evidence="5">GTP-binding protein 2</fullName>
    </submittedName>
</protein>
<dbReference type="InterPro" id="IPR050055">
    <property type="entry name" value="EF-Tu_GTPase"/>
</dbReference>
<dbReference type="OrthoDB" id="248233at2759"/>
<dbReference type="GO" id="GO:0003746">
    <property type="term" value="F:translation elongation factor activity"/>
    <property type="evidence" value="ECO:0007669"/>
    <property type="project" value="TreeGrafter"/>
</dbReference>
<reference evidence="7" key="1">
    <citation type="journal article" date="2020" name="PLoS Negl. Trop. Dis.">
        <title>High-quality nuclear genome for Sarcoptes scabiei-A critical resource for a neglected parasite.</title>
        <authorList>
            <person name="Korhonen P.K."/>
            <person name="Gasser R.B."/>
            <person name="Ma G."/>
            <person name="Wang T."/>
            <person name="Stroehlein A.J."/>
            <person name="Young N.D."/>
            <person name="Ang C.S."/>
            <person name="Fernando D.D."/>
            <person name="Lu H.C."/>
            <person name="Taylor S."/>
            <person name="Reynolds S.L."/>
            <person name="Mofiz E."/>
            <person name="Najaraj S.H."/>
            <person name="Gowda H."/>
            <person name="Madugundu A."/>
            <person name="Renuse S."/>
            <person name="Holt D."/>
            <person name="Pandey A."/>
            <person name="Papenfuss A.T."/>
            <person name="Fischer K."/>
        </authorList>
    </citation>
    <scope>NUCLEOTIDE SEQUENCE [LARGE SCALE GENOMIC DNA]</scope>
</reference>
<dbReference type="GO" id="GO:0003924">
    <property type="term" value="F:GTPase activity"/>
    <property type="evidence" value="ECO:0007669"/>
    <property type="project" value="InterPro"/>
</dbReference>
<dbReference type="Gene3D" id="2.40.30.10">
    <property type="entry name" value="Translation factors"/>
    <property type="match status" value="1"/>
</dbReference>
<dbReference type="Pfam" id="PF00009">
    <property type="entry name" value="GTP_EFTU"/>
    <property type="match status" value="1"/>
</dbReference>
<name>A0A834R4Z6_SARSC</name>
<keyword evidence="3" id="KW-0342">GTP-binding</keyword>
<dbReference type="SUPFAM" id="SSF50465">
    <property type="entry name" value="EF-Tu/eEF-1alpha/eIF2-gamma C-terminal domain"/>
    <property type="match status" value="1"/>
</dbReference>
<reference evidence="5" key="2">
    <citation type="submission" date="2020-01" db="EMBL/GenBank/DDBJ databases">
        <authorList>
            <person name="Korhonen P.K.K."/>
            <person name="Guangxu M.G."/>
            <person name="Wang T.W."/>
            <person name="Stroehlein A.J.S."/>
            <person name="Young N.D."/>
            <person name="Ang C.-S.A."/>
            <person name="Fernando D.W.F."/>
            <person name="Lu H.L."/>
            <person name="Taylor S.T."/>
            <person name="Ehtesham M.E.M."/>
            <person name="Najaraj S.H.N."/>
            <person name="Harsha G.H.G."/>
            <person name="Madugundu A.M."/>
            <person name="Renuse S.R."/>
            <person name="Holt D.H."/>
            <person name="Pandey A.P."/>
            <person name="Papenfuss A.P."/>
            <person name="Gasser R.B.G."/>
            <person name="Fischer K.F."/>
        </authorList>
    </citation>
    <scope>NUCLEOTIDE SEQUENCE</scope>
    <source>
        <strain evidence="5">SSS_KF_BRIS2020</strain>
    </source>
</reference>
<dbReference type="Gene3D" id="3.40.50.300">
    <property type="entry name" value="P-loop containing nucleotide triphosphate hydrolases"/>
    <property type="match status" value="1"/>
</dbReference>
<dbReference type="InterPro" id="IPR009001">
    <property type="entry name" value="Transl_elong_EF1A/Init_IF2_C"/>
</dbReference>
<evidence type="ECO:0000313" key="5">
    <source>
        <dbReference type="EMBL" id="KAF7490181.1"/>
    </source>
</evidence>
<evidence type="ECO:0000313" key="6">
    <source>
        <dbReference type="EnsemblMetazoa" id="KAF7490181.1"/>
    </source>
</evidence>
<dbReference type="AlphaFoldDB" id="A0A834R4Z6"/>
<keyword evidence="2" id="KW-0547">Nucleotide-binding</keyword>
<dbReference type="EMBL" id="WVUK01000062">
    <property type="protein sequence ID" value="KAF7490181.1"/>
    <property type="molecule type" value="Genomic_DNA"/>
</dbReference>
<keyword evidence="7" id="KW-1185">Reference proteome</keyword>
<dbReference type="GO" id="GO:0005525">
    <property type="term" value="F:GTP binding"/>
    <property type="evidence" value="ECO:0007669"/>
    <property type="project" value="UniProtKB-KW"/>
</dbReference>
<dbReference type="Proteomes" id="UP000070412">
    <property type="component" value="Unassembled WGS sequence"/>
</dbReference>
<dbReference type="EnsemblMetazoa" id="SSS_1597s_mrna">
    <property type="protein sequence ID" value="KAF7490181.1"/>
    <property type="gene ID" value="SSS_1597"/>
</dbReference>
<dbReference type="PANTHER" id="PTHR43721:SF3">
    <property type="entry name" value="GTP-BINDING PROTEIN 2"/>
    <property type="match status" value="1"/>
</dbReference>
<dbReference type="InterPro" id="IPR027417">
    <property type="entry name" value="P-loop_NTPase"/>
</dbReference>
<sequence length="634" mass="71123">MDSLLTIFDECDLNQSKPYQSNDDYRTGKRKKGLNNYQHLHHQMISSSKSLLSLGATSLPPEVEQGNIEYKLKLVNPSSNRLEHLVTQMKWRLEEGNGEAIYEIGVENNGDLKGLTDDEIQASLKTLKLMADKNNASLYVIREKLIENVNNIKNQSKNHQKFHKALEILVKKMPNDKQALEIRISVLGMEEAGKSSLLGVLTQGELDNGKGLKCKISNILSLIILISTGRARLNLFRHRHEIRTGRTSSINKEILGFDSRGKPITYFDFPTSEEICQLSSKIVVFIDSGGHPKYLKTAVFSLTATHADYAILVINPLTKTDCGTNLLHLSLAIAFEVPVLVVINKIDLCDQSAILDCLENVHKFINSSISNKASILTIQSEDDVIYYKQNRSKQKKIIPIFLISCVTGDGLQLIYKFLHQLEPTTMDSNKQCILSKTNTVFQIDDTFKIPNLGIVVSGFLNSGLIEEGSLLKAGPLNDGTFIDVCVRSVQRHKVSRCSVRPGESSTLALELINKQSNNNSLNGLSPLSKIVRKGMVLLSQIDSDCVCHYFQAKIFSMPHSGVISFGSTAIIYIENVRQCGVIITIQKKEQIFENESAIVIIRFLRRPEYIRKGYRFLLQQERIKAIGHVIKVFF</sequence>
<accession>A0A834R4Z6</accession>